<evidence type="ECO:0000259" key="6">
    <source>
        <dbReference type="PROSITE" id="PS50106"/>
    </source>
</evidence>
<dbReference type="KEGG" id="rbc:BN938_1344"/>
<dbReference type="PANTHER" id="PTHR32060:SF30">
    <property type="entry name" value="CARBOXY-TERMINAL PROCESSING PROTEASE CTPA"/>
    <property type="match status" value="1"/>
</dbReference>
<dbReference type="Gene3D" id="3.30.750.44">
    <property type="match status" value="1"/>
</dbReference>
<keyword evidence="8" id="KW-1185">Reference proteome</keyword>
<evidence type="ECO:0000313" key="7">
    <source>
        <dbReference type="EMBL" id="CDN31432.1"/>
    </source>
</evidence>
<dbReference type="Pfam" id="PF13180">
    <property type="entry name" value="PDZ_2"/>
    <property type="match status" value="1"/>
</dbReference>
<dbReference type="PANTHER" id="PTHR32060">
    <property type="entry name" value="TAIL-SPECIFIC PROTEASE"/>
    <property type="match status" value="1"/>
</dbReference>
<evidence type="ECO:0000313" key="8">
    <source>
        <dbReference type="Proteomes" id="UP000027616"/>
    </source>
</evidence>
<dbReference type="STRING" id="1433126.BN938_1344"/>
<feature type="domain" description="PDZ" evidence="6">
    <location>
        <begin position="75"/>
        <end position="150"/>
    </location>
</feature>
<accession>A0A060R7Z2</accession>
<name>A0A060R7Z2_9BACT</name>
<sequence length="523" mass="57270">MVVAAALLGVVGGVILERQTISTVGSRLGVNDKLSFTMNLIENKYVDNIARDSLLELVVPALINKLDPHSSYIPAAELTEKNEPLQGKFDGIGVMFNMLTDTVLVTNVISGGPSDKAGVVAGDRIITVNDSVIAGRKIPSDEVVKKLKGTRGTKVTIGVQRNGSNELARITITRGVIPMKSLDAAFVIADTVGYIKFSRFAATTYKELMEAMAVLTKDGAKRFVVDLRGNGGGYMEPAILIANEFLEKGQKIVYTEGAHSRRLDQYADGSGKYKSVPLVVMIDEGSASASEILAGAIQDNDRGLVVGRRSFGKGLVQEQIDYPDGSALLMTIAHYYTPVGRSIQKPYKMGESDEYFMELYQRAAHDELFSVDSIKQNEKLKFVTSKGRVVYGGGGIMPDEFVPLDTAGVNGYFRKVFAKNLIFRYATKVVEENRPAINKIDSFAALERFLASKNLFYDFVNYASKSGVQPDRAADAEEVKSLIMGQIKGYIGRNTLLEDNALYFYFHPVDKTAVRAVELLRKE</sequence>
<dbReference type="Gene3D" id="3.90.226.10">
    <property type="entry name" value="2-enoyl-CoA Hydratase, Chain A, domain 1"/>
    <property type="match status" value="1"/>
</dbReference>
<keyword evidence="4 5" id="KW-0720">Serine protease</keyword>
<proteinExistence type="inferred from homology"/>
<dbReference type="PATRIC" id="fig|1433126.3.peg.1329"/>
<dbReference type="GO" id="GO:0030288">
    <property type="term" value="C:outer membrane-bounded periplasmic space"/>
    <property type="evidence" value="ECO:0007669"/>
    <property type="project" value="TreeGrafter"/>
</dbReference>
<dbReference type="Pfam" id="PF03572">
    <property type="entry name" value="Peptidase_S41"/>
    <property type="match status" value="1"/>
</dbReference>
<gene>
    <name evidence="7" type="ORF">BN938_1344</name>
</gene>
<dbReference type="Gene3D" id="2.30.42.10">
    <property type="match status" value="1"/>
</dbReference>
<reference evidence="7 8" key="1">
    <citation type="journal article" date="2015" name="Genome Announc.">
        <title>Complete Genome Sequence of the Novel Leech Symbiont Mucinivorans hirudinis M3T.</title>
        <authorList>
            <person name="Nelson M.C."/>
            <person name="Bomar L."/>
            <person name="Graf J."/>
        </authorList>
    </citation>
    <scope>NUCLEOTIDE SEQUENCE [LARGE SCALE GENOMIC DNA]</scope>
    <source>
        <strain evidence="8">M3</strain>
    </source>
</reference>
<dbReference type="SMART" id="SM00245">
    <property type="entry name" value="TSPc"/>
    <property type="match status" value="1"/>
</dbReference>
<organism evidence="7 8">
    <name type="scientific">Mucinivorans hirudinis</name>
    <dbReference type="NCBI Taxonomy" id="1433126"/>
    <lineage>
        <taxon>Bacteria</taxon>
        <taxon>Pseudomonadati</taxon>
        <taxon>Bacteroidota</taxon>
        <taxon>Bacteroidia</taxon>
        <taxon>Bacteroidales</taxon>
        <taxon>Rikenellaceae</taxon>
        <taxon>Mucinivorans</taxon>
    </lineage>
</organism>
<dbReference type="SUPFAM" id="SSF52096">
    <property type="entry name" value="ClpP/crotonase"/>
    <property type="match status" value="1"/>
</dbReference>
<dbReference type="GO" id="GO:0007165">
    <property type="term" value="P:signal transduction"/>
    <property type="evidence" value="ECO:0007669"/>
    <property type="project" value="TreeGrafter"/>
</dbReference>
<evidence type="ECO:0000256" key="1">
    <source>
        <dbReference type="ARBA" id="ARBA00009179"/>
    </source>
</evidence>
<dbReference type="PROSITE" id="PS50106">
    <property type="entry name" value="PDZ"/>
    <property type="match status" value="1"/>
</dbReference>
<keyword evidence="3 5" id="KW-0378">Hydrolase</keyword>
<dbReference type="EMBL" id="HG934468">
    <property type="protein sequence ID" value="CDN31432.1"/>
    <property type="molecule type" value="Genomic_DNA"/>
</dbReference>
<dbReference type="InterPro" id="IPR005151">
    <property type="entry name" value="Tail-specific_protease"/>
</dbReference>
<dbReference type="GO" id="GO:0004175">
    <property type="term" value="F:endopeptidase activity"/>
    <property type="evidence" value="ECO:0007669"/>
    <property type="project" value="TreeGrafter"/>
</dbReference>
<keyword evidence="2 5" id="KW-0645">Protease</keyword>
<dbReference type="SMART" id="SM00228">
    <property type="entry name" value="PDZ"/>
    <property type="match status" value="1"/>
</dbReference>
<comment type="similarity">
    <text evidence="1 5">Belongs to the peptidase S41A family.</text>
</comment>
<dbReference type="GO" id="GO:0006508">
    <property type="term" value="P:proteolysis"/>
    <property type="evidence" value="ECO:0007669"/>
    <property type="project" value="UniProtKB-KW"/>
</dbReference>
<evidence type="ECO:0000256" key="2">
    <source>
        <dbReference type="ARBA" id="ARBA00022670"/>
    </source>
</evidence>
<dbReference type="CDD" id="cd06782">
    <property type="entry name" value="cpPDZ_CPP-like"/>
    <property type="match status" value="1"/>
</dbReference>
<dbReference type="AlphaFoldDB" id="A0A060R7Z2"/>
<dbReference type="HOGENOM" id="CLU_017295_2_1_10"/>
<evidence type="ECO:0000256" key="4">
    <source>
        <dbReference type="ARBA" id="ARBA00022825"/>
    </source>
</evidence>
<dbReference type="NCBIfam" id="TIGR00225">
    <property type="entry name" value="prc"/>
    <property type="match status" value="1"/>
</dbReference>
<dbReference type="InterPro" id="IPR004447">
    <property type="entry name" value="Peptidase_S41A"/>
</dbReference>
<dbReference type="InterPro" id="IPR036034">
    <property type="entry name" value="PDZ_sf"/>
</dbReference>
<dbReference type="GO" id="GO:0008236">
    <property type="term" value="F:serine-type peptidase activity"/>
    <property type="evidence" value="ECO:0007669"/>
    <property type="project" value="UniProtKB-KW"/>
</dbReference>
<evidence type="ECO:0000256" key="3">
    <source>
        <dbReference type="ARBA" id="ARBA00022801"/>
    </source>
</evidence>
<protein>
    <submittedName>
        <fullName evidence="7">Carboxy-terminal processing protease</fullName>
    </submittedName>
</protein>
<dbReference type="InterPro" id="IPR001478">
    <property type="entry name" value="PDZ"/>
</dbReference>
<dbReference type="Proteomes" id="UP000027616">
    <property type="component" value="Chromosome I"/>
</dbReference>
<dbReference type="eggNOG" id="COG0793">
    <property type="taxonomic scope" value="Bacteria"/>
</dbReference>
<dbReference type="SUPFAM" id="SSF50156">
    <property type="entry name" value="PDZ domain-like"/>
    <property type="match status" value="1"/>
</dbReference>
<evidence type="ECO:0000256" key="5">
    <source>
        <dbReference type="RuleBase" id="RU004404"/>
    </source>
</evidence>
<dbReference type="InterPro" id="IPR029045">
    <property type="entry name" value="ClpP/crotonase-like_dom_sf"/>
</dbReference>
<dbReference type="CDD" id="cd07560">
    <property type="entry name" value="Peptidase_S41_CPP"/>
    <property type="match status" value="1"/>
</dbReference>